<evidence type="ECO:0000313" key="2">
    <source>
        <dbReference type="Proteomes" id="UP000221947"/>
    </source>
</evidence>
<name>A0A0F6WBP7_9CAUD</name>
<gene>
    <name evidence="1" type="ORF">PHIM7_136</name>
</gene>
<evidence type="ECO:0000313" key="1">
    <source>
        <dbReference type="EMBL" id="AKF12682.1"/>
    </source>
</evidence>
<dbReference type="Proteomes" id="UP000221947">
    <property type="component" value="Segment"/>
</dbReference>
<sequence>MTDEKLVDKLKSLSGQLGIGEKTIIRFLEAVNPGEYTELHRSLFNEDASIKEYDHILRTEKRLELLAKRLNDEGRYVDANICWLAHDLITSK</sequence>
<protein>
    <submittedName>
        <fullName evidence="1">Uncharacterized protein</fullName>
    </submittedName>
</protein>
<dbReference type="EMBL" id="KR052480">
    <property type="protein sequence ID" value="AKF12682.1"/>
    <property type="molecule type" value="Genomic_DNA"/>
</dbReference>
<keyword evidence="2" id="KW-1185">Reference proteome</keyword>
<organism evidence="1 2">
    <name type="scientific">Sinorhizobium phage phiM7</name>
    <dbReference type="NCBI Taxonomy" id="1647403"/>
    <lineage>
        <taxon>Viruses</taxon>
        <taxon>Duplodnaviria</taxon>
        <taxon>Heunggongvirae</taxon>
        <taxon>Uroviricota</taxon>
        <taxon>Caudoviricetes</taxon>
        <taxon>Emdodecavirus</taxon>
        <taxon>Emdodecavirus M7</taxon>
    </lineage>
</organism>
<reference evidence="1 2" key="1">
    <citation type="submission" date="2015-04" db="EMBL/GenBank/DDBJ databases">
        <authorList>
            <person name="Schouten J.T."/>
            <person name="Crockett J.T."/>
            <person name="Hodson T.S."/>
            <person name="Hyde J.R."/>
            <person name="Smith T.A."/>
            <person name="Merrill B.D."/>
            <person name="Crook M.B."/>
            <person name="Griffitts J.S."/>
            <person name="Burnett S.H."/>
            <person name="Grose J.H."/>
            <person name="Breakwell D.P."/>
        </authorList>
    </citation>
    <scope>NUCLEOTIDE SEQUENCE [LARGE SCALE GENOMIC DNA]</scope>
</reference>
<accession>A0A0F6WBP7</accession>
<proteinExistence type="predicted"/>